<name>A0AA86P860_9EUKA</name>
<dbReference type="AlphaFoldDB" id="A0AA86P860"/>
<proteinExistence type="predicted"/>
<evidence type="ECO:0000313" key="1">
    <source>
        <dbReference type="EMBL" id="CAI9932135.1"/>
    </source>
</evidence>
<accession>A0AA86P860</accession>
<comment type="caution">
    <text evidence="1">The sequence shown here is derived from an EMBL/GenBank/DDBJ whole genome shotgun (WGS) entry which is preliminary data.</text>
</comment>
<sequence length="143" mass="16328">MLHKKKQILKLQPLQCTNLKSPKNKSFQSPRLTNCLSQVQSVSQQSVQFPSPSLPAPTTIFEDPDQYLDYSILNLELKELNKTIGFNQIQDIIEMIQGKIGSINCIQTRVEDLLIQANQHQQQINLLIGHQVQIISRSQEMSM</sequence>
<organism evidence="1">
    <name type="scientific">Hexamita inflata</name>
    <dbReference type="NCBI Taxonomy" id="28002"/>
    <lineage>
        <taxon>Eukaryota</taxon>
        <taxon>Metamonada</taxon>
        <taxon>Diplomonadida</taxon>
        <taxon>Hexamitidae</taxon>
        <taxon>Hexamitinae</taxon>
        <taxon>Hexamita</taxon>
    </lineage>
</organism>
<reference evidence="1" key="1">
    <citation type="submission" date="2023-06" db="EMBL/GenBank/DDBJ databases">
        <authorList>
            <person name="Kurt Z."/>
        </authorList>
    </citation>
    <scope>NUCLEOTIDE SEQUENCE</scope>
</reference>
<reference evidence="2 3" key="2">
    <citation type="submission" date="2024-07" db="EMBL/GenBank/DDBJ databases">
        <authorList>
            <person name="Akdeniz Z."/>
        </authorList>
    </citation>
    <scope>NUCLEOTIDE SEQUENCE [LARGE SCALE GENOMIC DNA]</scope>
</reference>
<dbReference type="Proteomes" id="UP001642409">
    <property type="component" value="Unassembled WGS sequence"/>
</dbReference>
<gene>
    <name evidence="1" type="ORF">HINF_LOCUS19780</name>
    <name evidence="2" type="ORF">HINF_LOCUS72875</name>
</gene>
<protein>
    <submittedName>
        <fullName evidence="2">Hypothetical_protein</fullName>
    </submittedName>
</protein>
<evidence type="ECO:0000313" key="2">
    <source>
        <dbReference type="EMBL" id="CAL6104633.1"/>
    </source>
</evidence>
<keyword evidence="3" id="KW-1185">Reference proteome</keyword>
<evidence type="ECO:0000313" key="3">
    <source>
        <dbReference type="Proteomes" id="UP001642409"/>
    </source>
</evidence>
<dbReference type="EMBL" id="CATOUU010000508">
    <property type="protein sequence ID" value="CAI9932135.1"/>
    <property type="molecule type" value="Genomic_DNA"/>
</dbReference>
<dbReference type="EMBL" id="CAXDID020000585">
    <property type="protein sequence ID" value="CAL6104633.1"/>
    <property type="molecule type" value="Genomic_DNA"/>
</dbReference>